<evidence type="ECO:0000256" key="8">
    <source>
        <dbReference type="ARBA" id="ARBA00049120"/>
    </source>
</evidence>
<proteinExistence type="inferred from homology"/>
<dbReference type="AlphaFoldDB" id="X0X5M6"/>
<name>X0X5M6_9ZZZZ</name>
<dbReference type="PROSITE" id="PS00093">
    <property type="entry name" value="N4_MTASE"/>
    <property type="match status" value="1"/>
</dbReference>
<sequence>MCKYNDEIIAGDSLEILKGMSSDSVDLVITSPPYFQQRDYGNGNTGIGNENSEKEYLDNLLDIFFESVRVTKPTGAIVYNVGDKYFKGGLLLTPYKFAVRAIESKKVFLINDITWSKLNPTPRQDKRKLIQSTEPFFIFAKTREYYFDLENYFKHLDDLIKRQGRPSQKLGKKYFELIENSKLNKTEKENARKKLNEAICLVYSGKISGFRMKIRDVHKLAYGGQAGGRNDQIINNGF</sequence>
<keyword evidence="6" id="KW-0680">Restriction system</keyword>
<dbReference type="EC" id="2.1.1.113" evidence="2"/>
<dbReference type="EMBL" id="BARS01045257">
    <property type="protein sequence ID" value="GAG30702.1"/>
    <property type="molecule type" value="Genomic_DNA"/>
</dbReference>
<dbReference type="InterPro" id="IPR001091">
    <property type="entry name" value="RM_Methyltransferase"/>
</dbReference>
<evidence type="ECO:0000256" key="1">
    <source>
        <dbReference type="ARBA" id="ARBA00010203"/>
    </source>
</evidence>
<comment type="caution">
    <text evidence="10">The sequence shown here is derived from an EMBL/GenBank/DDBJ whole genome shotgun (WGS) entry which is preliminary data.</text>
</comment>
<evidence type="ECO:0000256" key="6">
    <source>
        <dbReference type="ARBA" id="ARBA00022747"/>
    </source>
</evidence>
<dbReference type="GO" id="GO:0003677">
    <property type="term" value="F:DNA binding"/>
    <property type="evidence" value="ECO:0007669"/>
    <property type="project" value="UniProtKB-KW"/>
</dbReference>
<comment type="catalytic activity">
    <reaction evidence="8">
        <text>a 2'-deoxycytidine in DNA + S-adenosyl-L-methionine = an N(4)-methyl-2'-deoxycytidine in DNA + S-adenosyl-L-homocysteine + H(+)</text>
        <dbReference type="Rhea" id="RHEA:16857"/>
        <dbReference type="Rhea" id="RHEA-COMP:11369"/>
        <dbReference type="Rhea" id="RHEA-COMP:13674"/>
        <dbReference type="ChEBI" id="CHEBI:15378"/>
        <dbReference type="ChEBI" id="CHEBI:57856"/>
        <dbReference type="ChEBI" id="CHEBI:59789"/>
        <dbReference type="ChEBI" id="CHEBI:85452"/>
        <dbReference type="ChEBI" id="CHEBI:137933"/>
        <dbReference type="EC" id="2.1.1.113"/>
    </reaction>
</comment>
<keyword evidence="4" id="KW-0808">Transferase</keyword>
<keyword evidence="7" id="KW-0238">DNA-binding</keyword>
<dbReference type="GO" id="GO:0032259">
    <property type="term" value="P:methylation"/>
    <property type="evidence" value="ECO:0007669"/>
    <property type="project" value="UniProtKB-KW"/>
</dbReference>
<evidence type="ECO:0000256" key="2">
    <source>
        <dbReference type="ARBA" id="ARBA00012185"/>
    </source>
</evidence>
<dbReference type="Gene3D" id="3.40.50.150">
    <property type="entry name" value="Vaccinia Virus protein VP39"/>
    <property type="match status" value="1"/>
</dbReference>
<dbReference type="GO" id="GO:0008170">
    <property type="term" value="F:N-methyltransferase activity"/>
    <property type="evidence" value="ECO:0007669"/>
    <property type="project" value="InterPro"/>
</dbReference>
<evidence type="ECO:0000256" key="3">
    <source>
        <dbReference type="ARBA" id="ARBA00022603"/>
    </source>
</evidence>
<dbReference type="InterPro" id="IPR029063">
    <property type="entry name" value="SAM-dependent_MTases_sf"/>
</dbReference>
<feature type="non-terminal residue" evidence="10">
    <location>
        <position position="238"/>
    </location>
</feature>
<dbReference type="Pfam" id="PF01555">
    <property type="entry name" value="N6_N4_Mtase"/>
    <property type="match status" value="1"/>
</dbReference>
<keyword evidence="3" id="KW-0489">Methyltransferase</keyword>
<dbReference type="GO" id="GO:0015667">
    <property type="term" value="F:site-specific DNA-methyltransferase (cytosine-N4-specific) activity"/>
    <property type="evidence" value="ECO:0007669"/>
    <property type="project" value="UniProtKB-EC"/>
</dbReference>
<evidence type="ECO:0000256" key="5">
    <source>
        <dbReference type="ARBA" id="ARBA00022691"/>
    </source>
</evidence>
<accession>X0X5M6</accession>
<evidence type="ECO:0000259" key="9">
    <source>
        <dbReference type="Pfam" id="PF01555"/>
    </source>
</evidence>
<keyword evidence="5" id="KW-0949">S-adenosyl-L-methionine</keyword>
<evidence type="ECO:0000256" key="7">
    <source>
        <dbReference type="ARBA" id="ARBA00023125"/>
    </source>
</evidence>
<gene>
    <name evidence="10" type="ORF">S01H1_68251</name>
</gene>
<evidence type="ECO:0000313" key="10">
    <source>
        <dbReference type="EMBL" id="GAG30702.1"/>
    </source>
</evidence>
<feature type="domain" description="DNA methylase N-4/N-6" evidence="9">
    <location>
        <begin position="25"/>
        <end position="192"/>
    </location>
</feature>
<evidence type="ECO:0000256" key="4">
    <source>
        <dbReference type="ARBA" id="ARBA00022679"/>
    </source>
</evidence>
<dbReference type="GO" id="GO:0009307">
    <property type="term" value="P:DNA restriction-modification system"/>
    <property type="evidence" value="ECO:0007669"/>
    <property type="project" value="UniProtKB-KW"/>
</dbReference>
<dbReference type="InterPro" id="IPR002941">
    <property type="entry name" value="DNA_methylase_N4/N6"/>
</dbReference>
<organism evidence="10">
    <name type="scientific">marine sediment metagenome</name>
    <dbReference type="NCBI Taxonomy" id="412755"/>
    <lineage>
        <taxon>unclassified sequences</taxon>
        <taxon>metagenomes</taxon>
        <taxon>ecological metagenomes</taxon>
    </lineage>
</organism>
<dbReference type="SUPFAM" id="SSF53335">
    <property type="entry name" value="S-adenosyl-L-methionine-dependent methyltransferases"/>
    <property type="match status" value="1"/>
</dbReference>
<protein>
    <recommendedName>
        <fullName evidence="2">site-specific DNA-methyltransferase (cytosine-N(4)-specific)</fullName>
        <ecNumber evidence="2">2.1.1.113</ecNumber>
    </recommendedName>
</protein>
<reference evidence="10" key="1">
    <citation type="journal article" date="2014" name="Front. Microbiol.">
        <title>High frequency of phylogenetically diverse reductive dehalogenase-homologous genes in deep subseafloor sedimentary metagenomes.</title>
        <authorList>
            <person name="Kawai M."/>
            <person name="Futagami T."/>
            <person name="Toyoda A."/>
            <person name="Takaki Y."/>
            <person name="Nishi S."/>
            <person name="Hori S."/>
            <person name="Arai W."/>
            <person name="Tsubouchi T."/>
            <person name="Morono Y."/>
            <person name="Uchiyama I."/>
            <person name="Ito T."/>
            <person name="Fujiyama A."/>
            <person name="Inagaki F."/>
            <person name="Takami H."/>
        </authorList>
    </citation>
    <scope>NUCLEOTIDE SEQUENCE</scope>
    <source>
        <strain evidence="10">Expedition CK06-06</strain>
    </source>
</reference>
<comment type="similarity">
    <text evidence="1">Belongs to the N(4)/N(6)-methyltransferase family. N(4) subfamily.</text>
</comment>
<dbReference type="PRINTS" id="PR00508">
    <property type="entry name" value="S21N4MTFRASE"/>
</dbReference>
<dbReference type="InterPro" id="IPR017985">
    <property type="entry name" value="MeTrfase_CN4_CS"/>
</dbReference>